<name>A0A0D6ZAM5_9BACI</name>
<dbReference type="Proteomes" id="UP000032512">
    <property type="component" value="Unassembled WGS sequence"/>
</dbReference>
<evidence type="ECO:0008006" key="4">
    <source>
        <dbReference type="Google" id="ProtNLM"/>
    </source>
</evidence>
<dbReference type="AlphaFoldDB" id="A0A0D6ZAM5"/>
<evidence type="ECO:0000256" key="1">
    <source>
        <dbReference type="SAM" id="Phobius"/>
    </source>
</evidence>
<keyword evidence="1" id="KW-0472">Membrane</keyword>
<keyword evidence="3" id="KW-1185">Reference proteome</keyword>
<evidence type="ECO:0000313" key="2">
    <source>
        <dbReference type="EMBL" id="KIY22385.1"/>
    </source>
</evidence>
<proteinExistence type="predicted"/>
<comment type="caution">
    <text evidence="2">The sequence shown here is derived from an EMBL/GenBank/DDBJ whole genome shotgun (WGS) entry which is preliminary data.</text>
</comment>
<sequence>MRMLRKKERPMAKRINQQGYHLVEVTLGVALLSIVLLSFAGFFLQAKMFNSDNESRSAAAQLSQEILHIIKKSPYTADVTVEEWNQLYGTSFASSERFFLTVGEKEYYPVVVIKQANSFQKNLPMDLNLIVVSIQEKRNDTYKNVYETYGYKE</sequence>
<reference evidence="2 3" key="1">
    <citation type="submission" date="2015-01" db="EMBL/GenBank/DDBJ databases">
        <title>Draft genome sequences of the supercritical CO2 tolerant bacteria Bacillus subterraneus MITOT1 and Bacillus cereus MIT0214.</title>
        <authorList>
            <person name="Peet K.C."/>
            <person name="Thompson J.R."/>
        </authorList>
    </citation>
    <scope>NUCLEOTIDE SEQUENCE [LARGE SCALE GENOMIC DNA]</scope>
    <source>
        <strain evidence="2 3">MITOT1</strain>
    </source>
</reference>
<accession>A0A0D6ZAM5</accession>
<keyword evidence="1" id="KW-1133">Transmembrane helix</keyword>
<feature type="transmembrane region" description="Helical" evidence="1">
    <location>
        <begin position="21"/>
        <end position="44"/>
    </location>
</feature>
<dbReference type="EMBL" id="JXIQ01000071">
    <property type="protein sequence ID" value="KIY22385.1"/>
    <property type="molecule type" value="Genomic_DNA"/>
</dbReference>
<gene>
    <name evidence="2" type="ORF">UB32_08825</name>
</gene>
<organism evidence="2 3">
    <name type="scientific">Mesobacillus subterraneus</name>
    <dbReference type="NCBI Taxonomy" id="285983"/>
    <lineage>
        <taxon>Bacteria</taxon>
        <taxon>Bacillati</taxon>
        <taxon>Bacillota</taxon>
        <taxon>Bacilli</taxon>
        <taxon>Bacillales</taxon>
        <taxon>Bacillaceae</taxon>
        <taxon>Mesobacillus</taxon>
    </lineage>
</organism>
<keyword evidence="1" id="KW-0812">Transmembrane</keyword>
<evidence type="ECO:0000313" key="3">
    <source>
        <dbReference type="Proteomes" id="UP000032512"/>
    </source>
</evidence>
<dbReference type="PATRIC" id="fig|285983.3.peg.282"/>
<protein>
    <recommendedName>
        <fullName evidence="4">Type II secretion system protein</fullName>
    </recommendedName>
</protein>